<evidence type="ECO:0000256" key="1">
    <source>
        <dbReference type="ARBA" id="ARBA00005594"/>
    </source>
</evidence>
<keyword evidence="3" id="KW-0436">Ligase</keyword>
<dbReference type="InterPro" id="IPR001278">
    <property type="entry name" value="Arg-tRNA-ligase"/>
</dbReference>
<protein>
    <recommendedName>
        <fullName evidence="2">arginine--tRNA ligase</fullName>
        <ecNumber evidence="2">6.1.1.19</ecNumber>
    </recommendedName>
</protein>
<proteinExistence type="inferred from homology"/>
<gene>
    <name evidence="9" type="ORF">J2Z20_001193</name>
</gene>
<evidence type="ECO:0000259" key="7">
    <source>
        <dbReference type="SMART" id="SM00836"/>
    </source>
</evidence>
<comment type="similarity">
    <text evidence="1">Belongs to the class-I aminoacyl-tRNA synthetase family.</text>
</comment>
<dbReference type="Gene3D" id="1.10.730.10">
    <property type="entry name" value="Isoleucyl-tRNA Synthetase, Domain 1"/>
    <property type="match status" value="1"/>
</dbReference>
<accession>A0ABS4H1C2</accession>
<feature type="domain" description="Arginyl tRNA synthetase N-terminal" evidence="8">
    <location>
        <begin position="4"/>
        <end position="80"/>
    </location>
</feature>
<comment type="caution">
    <text evidence="9">The sequence shown here is derived from an EMBL/GenBank/DDBJ whole genome shotgun (WGS) entry which is preliminary data.</text>
</comment>
<dbReference type="Gene3D" id="3.30.1360.70">
    <property type="entry name" value="Arginyl tRNA synthetase N-terminal domain"/>
    <property type="match status" value="1"/>
</dbReference>
<dbReference type="InterPro" id="IPR014729">
    <property type="entry name" value="Rossmann-like_a/b/a_fold"/>
</dbReference>
<keyword evidence="5" id="KW-0067">ATP-binding</keyword>
<feature type="domain" description="DALR anticodon binding" evidence="7">
    <location>
        <begin position="121"/>
        <end position="244"/>
    </location>
</feature>
<evidence type="ECO:0000313" key="9">
    <source>
        <dbReference type="EMBL" id="MBP1936332.1"/>
    </source>
</evidence>
<dbReference type="Pfam" id="PF03485">
    <property type="entry name" value="Arg_tRNA_synt_N"/>
    <property type="match status" value="1"/>
</dbReference>
<dbReference type="EC" id="6.1.1.19" evidence="2"/>
<dbReference type="InterPro" id="IPR008909">
    <property type="entry name" value="DALR_anticod-bd"/>
</dbReference>
<dbReference type="Pfam" id="PF05746">
    <property type="entry name" value="DALR_1"/>
    <property type="match status" value="1"/>
</dbReference>
<evidence type="ECO:0000256" key="5">
    <source>
        <dbReference type="ARBA" id="ARBA00022840"/>
    </source>
</evidence>
<keyword evidence="10" id="KW-1185">Reference proteome</keyword>
<dbReference type="InterPro" id="IPR005148">
    <property type="entry name" value="Arg-tRNA-synth_N"/>
</dbReference>
<dbReference type="Gene3D" id="3.40.50.620">
    <property type="entry name" value="HUPs"/>
    <property type="match status" value="1"/>
</dbReference>
<dbReference type="SMART" id="SM00836">
    <property type="entry name" value="DALR_1"/>
    <property type="match status" value="1"/>
</dbReference>
<dbReference type="InterPro" id="IPR036695">
    <property type="entry name" value="Arg-tRNA-synth_N_sf"/>
</dbReference>
<dbReference type="SMART" id="SM01016">
    <property type="entry name" value="Arg_tRNA_synt_N"/>
    <property type="match status" value="1"/>
</dbReference>
<reference evidence="9 10" key="1">
    <citation type="submission" date="2021-03" db="EMBL/GenBank/DDBJ databases">
        <title>Genomic Encyclopedia of Type Strains, Phase IV (KMG-IV): sequencing the most valuable type-strain genomes for metagenomic binning, comparative biology and taxonomic classification.</title>
        <authorList>
            <person name="Goeker M."/>
        </authorList>
    </citation>
    <scope>NUCLEOTIDE SEQUENCE [LARGE SCALE GENOMIC DNA]</scope>
    <source>
        <strain evidence="9 10">DSM 23491</strain>
    </source>
</reference>
<dbReference type="SUPFAM" id="SSF55190">
    <property type="entry name" value="Arginyl-tRNA synthetase (ArgRS), N-terminal 'additional' domain"/>
    <property type="match status" value="1"/>
</dbReference>
<dbReference type="InterPro" id="IPR009080">
    <property type="entry name" value="tRNAsynth_Ia_anticodon-bd"/>
</dbReference>
<evidence type="ECO:0000259" key="8">
    <source>
        <dbReference type="SMART" id="SM01016"/>
    </source>
</evidence>
<evidence type="ECO:0000256" key="3">
    <source>
        <dbReference type="ARBA" id="ARBA00022598"/>
    </source>
</evidence>
<keyword evidence="4" id="KW-0547">Nucleotide-binding</keyword>
<dbReference type="PANTHER" id="PTHR11956:SF5">
    <property type="entry name" value="ARGININE--TRNA LIGASE, CYTOPLASMIC"/>
    <property type="match status" value="1"/>
</dbReference>
<dbReference type="Proteomes" id="UP001519273">
    <property type="component" value="Unassembled WGS sequence"/>
</dbReference>
<dbReference type="EMBL" id="JAGGKP010000001">
    <property type="protein sequence ID" value="MBP1936332.1"/>
    <property type="molecule type" value="Genomic_DNA"/>
</dbReference>
<evidence type="ECO:0000256" key="4">
    <source>
        <dbReference type="ARBA" id="ARBA00022741"/>
    </source>
</evidence>
<dbReference type="RefSeq" id="WP_209846432.1">
    <property type="nucleotide sequence ID" value="NZ_CBCRVE010000002.1"/>
</dbReference>
<evidence type="ECO:0000256" key="6">
    <source>
        <dbReference type="ARBA" id="ARBA00049339"/>
    </source>
</evidence>
<evidence type="ECO:0000313" key="10">
    <source>
        <dbReference type="Proteomes" id="UP001519273"/>
    </source>
</evidence>
<comment type="catalytic activity">
    <reaction evidence="6">
        <text>tRNA(Arg) + L-arginine + ATP = L-arginyl-tRNA(Arg) + AMP + diphosphate</text>
        <dbReference type="Rhea" id="RHEA:20301"/>
        <dbReference type="Rhea" id="RHEA-COMP:9658"/>
        <dbReference type="Rhea" id="RHEA-COMP:9673"/>
        <dbReference type="ChEBI" id="CHEBI:30616"/>
        <dbReference type="ChEBI" id="CHEBI:32682"/>
        <dbReference type="ChEBI" id="CHEBI:33019"/>
        <dbReference type="ChEBI" id="CHEBI:78442"/>
        <dbReference type="ChEBI" id="CHEBI:78513"/>
        <dbReference type="ChEBI" id="CHEBI:456215"/>
        <dbReference type="EC" id="6.1.1.19"/>
    </reaction>
</comment>
<dbReference type="SUPFAM" id="SSF47323">
    <property type="entry name" value="Anticodon-binding domain of a subclass of class I aminoacyl-tRNA synthetases"/>
    <property type="match status" value="1"/>
</dbReference>
<name>A0ABS4H1C2_9BACL</name>
<sequence>MLIKMAAQALLPYLHLPEEEIVRLLEIPPRPELGDVAFPCFTLAQVFSKSPVQIAAELSERIEAEGWKVSVSGPYVNLFVNQTKYVPRWLVFGDLKNNRMNEVDFSIADALNFEGETGPYVQYTYARTQAVLEKVMSSEIESKQQLEDHETSGDELVGMAGFELLKLLTQYPDVLKRGIDRNEPSIVARYLLDVAKSFNQFYNKEKIIHPAPEVRLARIRLTSLTASCLSRMLHMLGLQTPSRI</sequence>
<organism evidence="9 10">
    <name type="scientific">Paenibacillus sediminis</name>
    <dbReference type="NCBI Taxonomy" id="664909"/>
    <lineage>
        <taxon>Bacteria</taxon>
        <taxon>Bacillati</taxon>
        <taxon>Bacillota</taxon>
        <taxon>Bacilli</taxon>
        <taxon>Bacillales</taxon>
        <taxon>Paenibacillaceae</taxon>
        <taxon>Paenibacillus</taxon>
    </lineage>
</organism>
<evidence type="ECO:0000256" key="2">
    <source>
        <dbReference type="ARBA" id="ARBA00012837"/>
    </source>
</evidence>
<dbReference type="PANTHER" id="PTHR11956">
    <property type="entry name" value="ARGINYL-TRNA SYNTHETASE"/>
    <property type="match status" value="1"/>
</dbReference>